<dbReference type="EMBL" id="CAKKNE010000004">
    <property type="protein sequence ID" value="CAH0373751.1"/>
    <property type="molecule type" value="Genomic_DNA"/>
</dbReference>
<proteinExistence type="predicted"/>
<dbReference type="Proteomes" id="UP000789595">
    <property type="component" value="Unassembled WGS sequence"/>
</dbReference>
<accession>A0A8J2X452</accession>
<organism evidence="2 3">
    <name type="scientific">Pelagomonas calceolata</name>
    <dbReference type="NCBI Taxonomy" id="35677"/>
    <lineage>
        <taxon>Eukaryota</taxon>
        <taxon>Sar</taxon>
        <taxon>Stramenopiles</taxon>
        <taxon>Ochrophyta</taxon>
        <taxon>Pelagophyceae</taxon>
        <taxon>Pelagomonadales</taxon>
        <taxon>Pelagomonadaceae</taxon>
        <taxon>Pelagomonas</taxon>
    </lineage>
</organism>
<protein>
    <submittedName>
        <fullName evidence="2">Uncharacterized protein</fullName>
    </submittedName>
</protein>
<name>A0A8J2X452_9STRA</name>
<reference evidence="2" key="1">
    <citation type="submission" date="2021-11" db="EMBL/GenBank/DDBJ databases">
        <authorList>
            <consortium name="Genoscope - CEA"/>
            <person name="William W."/>
        </authorList>
    </citation>
    <scope>NUCLEOTIDE SEQUENCE</scope>
</reference>
<evidence type="ECO:0000256" key="1">
    <source>
        <dbReference type="SAM" id="MobiDB-lite"/>
    </source>
</evidence>
<keyword evidence="3" id="KW-1185">Reference proteome</keyword>
<feature type="region of interest" description="Disordered" evidence="1">
    <location>
        <begin position="45"/>
        <end position="93"/>
    </location>
</feature>
<comment type="caution">
    <text evidence="2">The sequence shown here is derived from an EMBL/GenBank/DDBJ whole genome shotgun (WGS) entry which is preliminary data.</text>
</comment>
<evidence type="ECO:0000313" key="2">
    <source>
        <dbReference type="EMBL" id="CAH0373751.1"/>
    </source>
</evidence>
<feature type="non-terminal residue" evidence="2">
    <location>
        <position position="1"/>
    </location>
</feature>
<gene>
    <name evidence="2" type="ORF">PECAL_4P09880</name>
</gene>
<sequence length="282" mass="30522">CTCSQLTRLGGEEGRGLSLLLRGRPVRGLREDLVADPDLALLDDAGEPAALPGPGVLPERAVPRREAVRQPRRLARPPGPPRLRRREPPPERGQVRARLVELGDDAPDAADGQPHAHGERQRVLAADAPPGHVVAPEAGLDEAAEALANGRAQERQRATVALVAHDVPGSFWGFSFVGVHVLAAVQGLAARRGHAQRIILGLVGAFFIFDLLAAAQDLDAPEEPPVRLHWQIDATPPVVHTQCKMARAEIGRTIFKKYLCWISAAMRSKNTRAEAARTWTRC</sequence>
<evidence type="ECO:0000313" key="3">
    <source>
        <dbReference type="Proteomes" id="UP000789595"/>
    </source>
</evidence>
<dbReference type="AlphaFoldDB" id="A0A8J2X452"/>